<dbReference type="InterPro" id="IPR029044">
    <property type="entry name" value="Nucleotide-diphossugar_trans"/>
</dbReference>
<evidence type="ECO:0000256" key="2">
    <source>
        <dbReference type="ARBA" id="ARBA00004496"/>
    </source>
</evidence>
<feature type="compositionally biased region" description="Pro residues" evidence="16">
    <location>
        <begin position="1157"/>
        <end position="1211"/>
    </location>
</feature>
<feature type="compositionally biased region" description="Polar residues" evidence="16">
    <location>
        <begin position="1212"/>
        <end position="1228"/>
    </location>
</feature>
<evidence type="ECO:0000256" key="11">
    <source>
        <dbReference type="ARBA" id="ARBA00038934"/>
    </source>
</evidence>
<feature type="compositionally biased region" description="Low complexity" evidence="16">
    <location>
        <begin position="2569"/>
        <end position="2578"/>
    </location>
</feature>
<evidence type="ECO:0000256" key="6">
    <source>
        <dbReference type="ARBA" id="ARBA00022723"/>
    </source>
</evidence>
<feature type="compositionally biased region" description="Basic residues" evidence="16">
    <location>
        <begin position="1"/>
        <end position="13"/>
    </location>
</feature>
<feature type="compositionally biased region" description="Polar residues" evidence="16">
    <location>
        <begin position="1628"/>
        <end position="1638"/>
    </location>
</feature>
<dbReference type="GO" id="GO:0005737">
    <property type="term" value="C:cytoplasm"/>
    <property type="evidence" value="ECO:0000318"/>
    <property type="project" value="GO_Central"/>
</dbReference>
<feature type="compositionally biased region" description="Low complexity" evidence="16">
    <location>
        <begin position="2377"/>
        <end position="2391"/>
    </location>
</feature>
<feature type="compositionally biased region" description="Basic and acidic residues" evidence="16">
    <location>
        <begin position="310"/>
        <end position="365"/>
    </location>
</feature>
<keyword evidence="9" id="KW-0464">Manganese</keyword>
<reference evidence="17" key="1">
    <citation type="journal article" date="2020" name="Nat. Ecol. Evol.">
        <title>Deeply conserved synteny resolves early events in vertebrate evolution.</title>
        <authorList>
            <person name="Simakov O."/>
            <person name="Marletaz F."/>
            <person name="Yue J.X."/>
            <person name="O'Connell B."/>
            <person name="Jenkins J."/>
            <person name="Brandt A."/>
            <person name="Calef R."/>
            <person name="Tung C.H."/>
            <person name="Huang T.K."/>
            <person name="Schmutz J."/>
            <person name="Satoh N."/>
            <person name="Yu J.K."/>
            <person name="Putnam N.H."/>
            <person name="Green R.E."/>
            <person name="Rokhsar D.S."/>
        </authorList>
    </citation>
    <scope>NUCLEOTIDE SEQUENCE [LARGE SCALE GENOMIC DNA]</scope>
    <source>
        <strain evidence="17">S238N-H82</strain>
    </source>
</reference>
<feature type="compositionally biased region" description="Polar residues" evidence="16">
    <location>
        <begin position="1256"/>
        <end position="1271"/>
    </location>
</feature>
<feature type="compositionally biased region" description="Low complexity" evidence="16">
    <location>
        <begin position="1860"/>
        <end position="1870"/>
    </location>
</feature>
<feature type="compositionally biased region" description="Basic and acidic residues" evidence="16">
    <location>
        <begin position="1688"/>
        <end position="1697"/>
    </location>
</feature>
<feature type="compositionally biased region" description="Basic and acidic residues" evidence="16">
    <location>
        <begin position="374"/>
        <end position="405"/>
    </location>
</feature>
<dbReference type="GO" id="GO:0016757">
    <property type="term" value="F:glycosyltransferase activity"/>
    <property type="evidence" value="ECO:0000318"/>
    <property type="project" value="GO_Central"/>
</dbReference>
<dbReference type="GO" id="GO:0046872">
    <property type="term" value="F:metal ion binding"/>
    <property type="evidence" value="ECO:0007669"/>
    <property type="project" value="UniProtKB-KW"/>
</dbReference>
<feature type="compositionally biased region" description="Polar residues" evidence="16">
    <location>
        <begin position="3168"/>
        <end position="3182"/>
    </location>
</feature>
<feature type="region of interest" description="Disordered" evidence="16">
    <location>
        <begin position="1512"/>
        <end position="1895"/>
    </location>
</feature>
<feature type="compositionally biased region" description="Pro residues" evidence="16">
    <location>
        <begin position="1239"/>
        <end position="1250"/>
    </location>
</feature>
<comment type="catalytic activity">
    <reaction evidence="12">
        <text>[1,4-alpha-D-glucosyl](n)-L-tyrosyl-[glycogenin] + UDP-alpha-D-glucose = [1,4-alpha-D-glucosyl](n+1)-L-tyrosyl-[glycogenin] + UDP + H(+)</text>
        <dbReference type="Rhea" id="RHEA:56560"/>
        <dbReference type="Rhea" id="RHEA-COMP:14606"/>
        <dbReference type="Rhea" id="RHEA-COMP:14607"/>
        <dbReference type="ChEBI" id="CHEBI:15378"/>
        <dbReference type="ChEBI" id="CHEBI:58223"/>
        <dbReference type="ChEBI" id="CHEBI:58885"/>
        <dbReference type="ChEBI" id="CHEBI:140574"/>
        <dbReference type="EC" id="2.4.1.186"/>
    </reaction>
    <physiologicalReaction direction="left-to-right" evidence="12">
        <dbReference type="Rhea" id="RHEA:56561"/>
    </physiologicalReaction>
</comment>
<feature type="compositionally biased region" description="Low complexity" evidence="16">
    <location>
        <begin position="1105"/>
        <end position="1114"/>
    </location>
</feature>
<feature type="compositionally biased region" description="Acidic residues" evidence="16">
    <location>
        <begin position="3083"/>
        <end position="3094"/>
    </location>
</feature>
<keyword evidence="17" id="KW-1185">Reference proteome</keyword>
<feature type="compositionally biased region" description="Polar residues" evidence="16">
    <location>
        <begin position="1588"/>
        <end position="1602"/>
    </location>
</feature>
<evidence type="ECO:0000256" key="9">
    <source>
        <dbReference type="ARBA" id="ARBA00023211"/>
    </source>
</evidence>
<evidence type="ECO:0000313" key="17">
    <source>
        <dbReference type="Proteomes" id="UP000001554"/>
    </source>
</evidence>
<protein>
    <recommendedName>
        <fullName evidence="11">glycogenin glucosyltransferase</fullName>
        <ecNumber evidence="11">2.4.1.186</ecNumber>
    </recommendedName>
</protein>
<dbReference type="OrthoDB" id="10059960at2759"/>
<gene>
    <name evidence="18" type="primary">LOC118426919</name>
</gene>
<feature type="compositionally biased region" description="Basic and acidic residues" evidence="16">
    <location>
        <begin position="2206"/>
        <end position="2216"/>
    </location>
</feature>
<feature type="region of interest" description="Disordered" evidence="16">
    <location>
        <begin position="1981"/>
        <end position="2115"/>
    </location>
</feature>
<dbReference type="PANTHER" id="PTHR11183">
    <property type="entry name" value="GLYCOGENIN SUBFAMILY MEMBER"/>
    <property type="match status" value="1"/>
</dbReference>
<accession>A0A9J7N437</accession>
<feature type="compositionally biased region" description="Low complexity" evidence="16">
    <location>
        <begin position="1779"/>
        <end position="1792"/>
    </location>
</feature>
<organism evidence="17 18">
    <name type="scientific">Branchiostoma floridae</name>
    <name type="common">Florida lancelet</name>
    <name type="synonym">Amphioxus</name>
    <dbReference type="NCBI Taxonomy" id="7739"/>
    <lineage>
        <taxon>Eukaryota</taxon>
        <taxon>Metazoa</taxon>
        <taxon>Chordata</taxon>
        <taxon>Cephalochordata</taxon>
        <taxon>Leptocardii</taxon>
        <taxon>Amphioxiformes</taxon>
        <taxon>Branchiostomatidae</taxon>
        <taxon>Branchiostoma</taxon>
    </lineage>
</organism>
<evidence type="ECO:0000256" key="4">
    <source>
        <dbReference type="ARBA" id="ARBA00022490"/>
    </source>
</evidence>
<comment type="catalytic activity">
    <reaction evidence="13">
        <text>L-tyrosyl-[glycogenin] + UDP-alpha-D-glucose = alpha-D-glucosyl-L-tyrosyl-[glycogenin] + UDP + H(+)</text>
        <dbReference type="Rhea" id="RHEA:23360"/>
        <dbReference type="Rhea" id="RHEA-COMP:14604"/>
        <dbReference type="Rhea" id="RHEA-COMP:14605"/>
        <dbReference type="ChEBI" id="CHEBI:15378"/>
        <dbReference type="ChEBI" id="CHEBI:46858"/>
        <dbReference type="ChEBI" id="CHEBI:58223"/>
        <dbReference type="ChEBI" id="CHEBI:58885"/>
        <dbReference type="ChEBI" id="CHEBI:140573"/>
        <dbReference type="EC" id="2.4.1.186"/>
    </reaction>
    <physiologicalReaction direction="left-to-right" evidence="13">
        <dbReference type="Rhea" id="RHEA:23361"/>
    </physiologicalReaction>
</comment>
<comment type="similarity">
    <text evidence="10">Belongs to the glycosyltransferase 8 family. Glycogenin subfamily.</text>
</comment>
<feature type="region of interest" description="Disordered" evidence="16">
    <location>
        <begin position="2997"/>
        <end position="3182"/>
    </location>
</feature>
<feature type="compositionally biased region" description="Pro residues" evidence="16">
    <location>
        <begin position="1115"/>
        <end position="1130"/>
    </location>
</feature>
<evidence type="ECO:0000313" key="18">
    <source>
        <dbReference type="RefSeq" id="XP_035692432.1"/>
    </source>
</evidence>
<feature type="compositionally biased region" description="Pro residues" evidence="16">
    <location>
        <begin position="1059"/>
        <end position="1104"/>
    </location>
</feature>
<feature type="region of interest" description="Disordered" evidence="16">
    <location>
        <begin position="2611"/>
        <end position="2630"/>
    </location>
</feature>
<evidence type="ECO:0000256" key="10">
    <source>
        <dbReference type="ARBA" id="ARBA00038162"/>
    </source>
</evidence>
<dbReference type="CDD" id="cd02537">
    <property type="entry name" value="GT8_Glycogenin"/>
    <property type="match status" value="1"/>
</dbReference>
<evidence type="ECO:0000256" key="16">
    <source>
        <dbReference type="SAM" id="MobiDB-lite"/>
    </source>
</evidence>
<feature type="compositionally biased region" description="Polar residues" evidence="16">
    <location>
        <begin position="2320"/>
        <end position="2339"/>
    </location>
</feature>
<comment type="pathway">
    <text evidence="3">Glycan biosynthesis; glycogen biosynthesis.</text>
</comment>
<feature type="compositionally biased region" description="Pro residues" evidence="16">
    <location>
        <begin position="996"/>
        <end position="1032"/>
    </location>
</feature>
<feature type="region of interest" description="Disordered" evidence="16">
    <location>
        <begin position="720"/>
        <end position="1499"/>
    </location>
</feature>
<feature type="compositionally biased region" description="Basic and acidic residues" evidence="16">
    <location>
        <begin position="14"/>
        <end position="27"/>
    </location>
</feature>
<feature type="region of interest" description="Disordered" evidence="16">
    <location>
        <begin position="2137"/>
        <end position="2167"/>
    </location>
</feature>
<feature type="compositionally biased region" description="Polar residues" evidence="16">
    <location>
        <begin position="246"/>
        <end position="255"/>
    </location>
</feature>
<feature type="compositionally biased region" description="Low complexity" evidence="16">
    <location>
        <begin position="2090"/>
        <end position="2108"/>
    </location>
</feature>
<feature type="region of interest" description="Disordered" evidence="16">
    <location>
        <begin position="1"/>
        <end position="130"/>
    </location>
</feature>
<dbReference type="InterPro" id="IPR002495">
    <property type="entry name" value="Glyco_trans_8"/>
</dbReference>
<feature type="compositionally biased region" description="Basic and acidic residues" evidence="16">
    <location>
        <begin position="3095"/>
        <end position="3139"/>
    </location>
</feature>
<feature type="region of interest" description="Disordered" evidence="16">
    <location>
        <begin position="669"/>
        <end position="688"/>
    </location>
</feature>
<dbReference type="EC" id="2.4.1.186" evidence="11"/>
<dbReference type="OMA" id="PLISEPC"/>
<feature type="compositionally biased region" description="Basic and acidic residues" evidence="16">
    <location>
        <begin position="1298"/>
        <end position="1324"/>
    </location>
</feature>
<feature type="compositionally biased region" description="Basic and acidic residues" evidence="16">
    <location>
        <begin position="2477"/>
        <end position="2488"/>
    </location>
</feature>
<dbReference type="GO" id="GO:0008466">
    <property type="term" value="F:glycogenin glucosyltransferase activity"/>
    <property type="evidence" value="ECO:0007669"/>
    <property type="project" value="UniProtKB-EC"/>
</dbReference>
<feature type="compositionally biased region" description="Acidic residues" evidence="16">
    <location>
        <begin position="1650"/>
        <end position="1659"/>
    </location>
</feature>
<dbReference type="SUPFAM" id="SSF53448">
    <property type="entry name" value="Nucleotide-diphospho-sugar transferases"/>
    <property type="match status" value="1"/>
</dbReference>
<evidence type="ECO:0000256" key="15">
    <source>
        <dbReference type="ARBA" id="ARBA00057883"/>
    </source>
</evidence>
<evidence type="ECO:0000256" key="1">
    <source>
        <dbReference type="ARBA" id="ARBA00001936"/>
    </source>
</evidence>
<feature type="region of interest" description="Disordered" evidence="16">
    <location>
        <begin position="298"/>
        <end position="655"/>
    </location>
</feature>
<feature type="compositionally biased region" description="Acidic residues" evidence="16">
    <location>
        <begin position="3066"/>
        <end position="3075"/>
    </location>
</feature>
<keyword evidence="5" id="KW-0808">Transferase</keyword>
<evidence type="ECO:0000256" key="8">
    <source>
        <dbReference type="ARBA" id="ARBA00023180"/>
    </source>
</evidence>
<feature type="compositionally biased region" description="Basic and acidic residues" evidence="16">
    <location>
        <begin position="743"/>
        <end position="753"/>
    </location>
</feature>
<feature type="compositionally biased region" description="Polar residues" evidence="16">
    <location>
        <begin position="1981"/>
        <end position="1990"/>
    </location>
</feature>
<feature type="compositionally biased region" description="Basic and acidic residues" evidence="16">
    <location>
        <begin position="3001"/>
        <end position="3012"/>
    </location>
</feature>
<feature type="compositionally biased region" description="Basic and acidic residues" evidence="16">
    <location>
        <begin position="790"/>
        <end position="801"/>
    </location>
</feature>
<feature type="compositionally biased region" description="Basic and acidic residues" evidence="16">
    <location>
        <begin position="1471"/>
        <end position="1485"/>
    </location>
</feature>
<feature type="region of interest" description="Disordered" evidence="16">
    <location>
        <begin position="143"/>
        <end position="177"/>
    </location>
</feature>
<proteinExistence type="inferred from homology"/>
<feature type="compositionally biased region" description="Basic and acidic residues" evidence="16">
    <location>
        <begin position="468"/>
        <end position="500"/>
    </location>
</feature>
<feature type="compositionally biased region" description="Pro residues" evidence="16">
    <location>
        <begin position="1399"/>
        <end position="1412"/>
    </location>
</feature>
<feature type="compositionally biased region" description="Polar residues" evidence="16">
    <location>
        <begin position="1793"/>
        <end position="1805"/>
    </location>
</feature>
<feature type="compositionally biased region" description="Low complexity" evidence="16">
    <location>
        <begin position="1045"/>
        <end position="1058"/>
    </location>
</feature>
<keyword evidence="6" id="KW-0479">Metal-binding</keyword>
<feature type="compositionally biased region" description="Basic and acidic residues" evidence="16">
    <location>
        <begin position="1759"/>
        <end position="1778"/>
    </location>
</feature>
<feature type="compositionally biased region" description="Basic and acidic residues" evidence="16">
    <location>
        <begin position="2428"/>
        <end position="2454"/>
    </location>
</feature>
<feature type="compositionally biased region" description="Pro residues" evidence="16">
    <location>
        <begin position="961"/>
        <end position="975"/>
    </location>
</feature>
<comment type="cofactor">
    <cofactor evidence="1">
        <name>Mn(2+)</name>
        <dbReference type="ChEBI" id="CHEBI:29035"/>
    </cofactor>
</comment>
<feature type="compositionally biased region" description="Low complexity" evidence="16">
    <location>
        <begin position="2340"/>
        <end position="2351"/>
    </location>
</feature>
<feature type="compositionally biased region" description="Pro residues" evidence="16">
    <location>
        <begin position="885"/>
        <end position="902"/>
    </location>
</feature>
<sequence length="3236" mass="352395">MIRQNRGSKKYRYVVKDSENQGRDAGRTDGTGRGVRSAVSGQRYGTTATHTTRYGSGVSATSYELPQRSPVSGTVPRDIRYTGGRGAAAGGLPGASSVPSMTGSWRDKQHGVLGRGRSPATGMASGQGHYRLTTTTGLDVFTTATGRSGYQPSRRTASPMRTPADSRRGAPQGDRMEGDFLLVQGEMEEMKRGRYGNFIRSSTPAHRVGTPEQKYTTSAYSTSHTPGVLKRKATDVPPQTVRATGITRSGFSTQPADVARATLDDRPKGFLSAQGPLGTTTSMTESISEGYVFVPRVSDQESQAEVSSSIDDKVDVGAKVKDKPTKEEDDIHDRDIAGAEAEDKTSKKDDDEDGRDIVGAKDEGKPTQTEEIGDDRVGIGAKIEDKPTEVEETKDPSSPHKRSWDEAIGTEDTVEKETLEPQTQEENKDNRDVVDTKEEDKPTKEEESTDDRDVVLAQDKPSEEEETKDDKVDAGAKDEDKPIEEEQSKDPSSPHERTWDEAIGTGDAVQEGLPEPKTEEVSVVPDVIPSQAKATLVTPPPPQSKVKIRRASSEEAPMHTELPPTEEVESQVEPPKSLITKDVLKRNQHQTRALETEGEEETCQAISPVPEKPSMPEDDVQVKPKTSMVPVLHPPDVTAITTPSSGTDSPLPTTVSYQQEETIVGQQAQVHSQDTKVTATLPSGPQPTMSFIEGGDEELVEETVQLFPSKAKAIVVPEDPSPTKVKVTRKSSLESKPLPEFQTVDKLEREVKPPEPLIKTDPLLKNQQQVRVGTTGEEEETLQTFGPTGEKPDRPADEVPSRARASLVAPPSCPEVTASVTPSAGEGQEPSPLGDVKQIGEQRSNEGVAQPPVLPPTGGPPTGDITAGKHGSTLPYPSSDQPTMPTVPQPPHVGVQLPPPPEGLISSPWQYNAGVSQPVHDPSYPPGAPCAPHLPGQASNAPFSSGPVPDVAYPRRMVPDAPYPSGPAPDAPYPPGLAFHDPYPPGLAPSSSGPVPNAPYPPGPALDAPYPPGPAPNAPYPPGPVPDAPYPSGPTSDAPYPPGPASDAPYPSGPSSDAPYPPGPSSDPPYPPGPVPDAPYPFGPVPNAPYPPASVPDAPYPPGPSSDAPCQSGPAPYPPTSTPSPSPFYTPPGAAFPYPGHPPQGVSSGQEQASPGSPYPPPHPAYPPRHDPVFPPQLPQGPYPPYPPVQSAYPPQPYPPAGDMGYPPPQPATQHPGQPAQTFQTGPENISGEAQPDAVLPPAPLPPRPPIGLDLVSSSVPSGGQQPTQNDLAIRETDILSPPYVSDQRQPFEGNVPESRESTDEVEKPDDRLSSEKLEKRRVSFETQNSKDIQHSALMSPHDVGKPDGRLSSDKLEKRRVSFETQKSKDIQHSAPMSPPDKAVLPWRPIEEKISPRPGSIPIPLPWSPTPSPEKQKAFDFGGAPNVPSESEQIPAELSEHKSEIPGQLGLSKAEEEYQSGEVPSGFDASPGKERAPESNVKDDAAPMSPPDKAVLPWRPIEEIISPRPGSIAIPLPWTPTPSPEKQQAFDFGGASRRHVTVQEETVEEECDQGQTKQPTTTLISDTESGTLRTSYTFSDQDKPTEPEITTSEEAQDQSIPMSPSDKGVTPTEDTVEQGSDHRKRLPATSSEQAPTEETQGRLDKSEQSEFLEADEEYDYGAVPLGYGSHDKDKAPQSRIPTSKVGHKPQEKEDTAKDNTSQRPEELQHSAPMSPPDKAVLPWRPIEEIISPRQGSIPIPLPWTPTPSPEIQQAFDFGRAPRRDVTAAEVTEQDRDIQTKQPSKTSTSQTLSDQIVPSESEQIPTEVSEDQSKISGQPGFTEFQSGVVPSGYDISPSKERASESKVKDDTSQSTEQDNRVPSSPEVEPLSPTKPTKIGSKEQHTVPTSPPNKAVLPWEPLENILSPRPGSIAIPLPWTPTEPHEGQRLFEFGGATRRHVSATEGVVEEDGDRWTKLPIETMVSDTKTGALCTEYTLTDQDVPTESEQMSTEAIEDKSTTPGQPELVKAEDEYQCGVVPSGYDTDEKLQEAQSAATDVTPKTMEPDLDDPSSPEVEPLSPYKPVRPTHKPVTKVTEKSPQTKFFPRKSDSSSESSRLSSSEIEPVTPESPTSPPYKAVVVWRSREEILSPRISSVVIPLPWSPLPQSPTRSRQLNRQKATKREQGLVEGTTIFEEDPGMTKLVNVVDIPAREEVALSTAFVPSQPPDHGDVDNELNRQRAAAGEPGWVEEATSFEADPSMTKVANVADVSPHEDVALAAAFVSSQPPQQRDGDNEGDVFYDAPDTASSEQPVKQKPARQSKIPTFQSKSPPHSAKPDEGLTEQQSPDQPQPEHSTGPFQQSPSPSKIPIGPSTLPTSPRKRVDSPPPPPNTPKSPIRKSTSPSKMPSAAKPSGIPTLKTPLKDYGSPLRASSPTDNEKDATEVSEDVPQTEKDEREPGNEKEGQDVEMVKDEEVHGVANLQKPDQLRDNQGDPDSVDDQTKESEDERQGYEIPEDLERIDEEDESSRSERGYYGDDDAESDMSEGKGWRGRVLTKRSSKEDLLTTEEESEEDVKAASQRRLPPKTLALDTSSTPTRWPTWPSPMSPADKALLLWKPREDILSPKPGSIVIPLPWSPTRRPPTPMTPKSRKRFHPPLRQLQKVLKENTLDVGPLPAWSYLGVSVIPVTTSCIVTGFVLSEDSRRSEDPSPVEVQVHEVSAHTEDDSWVMVEESDDDMAELGAAGYTDREQDKEAFVTLVTNDSYSFGALVLGQSLRAVHTTRKLAILVTPLVSDSIREQLGKVYDDVHVVDVVDSGDTEKLALLSRPELGITFTKLHCWRLTNYTKAVFLDADTLVLRNVDDLFDKEELSAVPDIGWPDCFNSGVFVFRPSEDTYQALLQCATTTGSFDGGDQGLLNTFFSDWGTKDISRHLSFLYNMTSTIHYSYLPAFNRFGGEVKIVHFIGPIKPWHHQYNTSSGTVKPHPNQDSSLPLHHMDFLQAWWDVFMNRVKPLLEGQGQILSGDHADDTQDRVPDRIPLPQSPRFPPWHPPTPPTEHFTPVHDGNEDTDRNFDPPHVPHWQHEPHDSPDSEVEDDGIEEPEHHGDEFEEDHGIEEPEDHGIEEPEDHGIEEPEDHGIEEPEDHGNDFKEDHEINEPEHHGNEFEDPSQSECLSLEGDESTESESTLCETPVDTSGVSSLGDNAEDITSQLAQLQVQSVERPAYVSSEDHRRAWERGEIDFTGLDRFENIQKKLDAQMKT</sequence>
<feature type="compositionally biased region" description="Basic and acidic residues" evidence="16">
    <location>
        <begin position="3036"/>
        <end position="3050"/>
    </location>
</feature>
<feature type="compositionally biased region" description="Basic and acidic residues" evidence="16">
    <location>
        <begin position="164"/>
        <end position="177"/>
    </location>
</feature>
<dbReference type="FunFam" id="3.90.550.10:FF:000092">
    <property type="entry name" value="Glycogenin 2"/>
    <property type="match status" value="1"/>
</dbReference>
<comment type="function">
    <text evidence="14">Glycogenin participates in the glycogen biosynthetic process along with glycogen synthase and glycogen branching enzyme. It catalyzes the formation of a short alpha (1,4)-glucosyl chain covalently attached via a glucose 1-O-tyrosyl linkage to internal tyrosine residues and these chains act as primers for the elongation reaction catalyzed by glycogen synthase.</text>
</comment>
<dbReference type="RefSeq" id="XP_035692432.1">
    <property type="nucleotide sequence ID" value="XM_035836539.1"/>
</dbReference>
<evidence type="ECO:0000256" key="12">
    <source>
        <dbReference type="ARBA" id="ARBA00047374"/>
    </source>
</evidence>
<evidence type="ECO:0000256" key="7">
    <source>
        <dbReference type="ARBA" id="ARBA00023056"/>
    </source>
</evidence>
<keyword evidence="7" id="KW-0320">Glycogen biosynthesis</keyword>
<feature type="compositionally biased region" description="Polar residues" evidence="16">
    <location>
        <begin position="639"/>
        <end position="655"/>
    </location>
</feature>
<feature type="compositionally biased region" description="Basic and acidic residues" evidence="16">
    <location>
        <begin position="1639"/>
        <end position="1648"/>
    </location>
</feature>
<keyword evidence="8" id="KW-0325">Glycoprotein</keyword>
<dbReference type="Gene3D" id="3.90.550.10">
    <property type="entry name" value="Spore Coat Polysaccharide Biosynthesis Protein SpsA, Chain A"/>
    <property type="match status" value="1"/>
</dbReference>
<evidence type="ECO:0000256" key="14">
    <source>
        <dbReference type="ARBA" id="ARBA00049637"/>
    </source>
</evidence>
<feature type="compositionally biased region" description="Gly residues" evidence="16">
    <location>
        <begin position="83"/>
        <end position="93"/>
    </location>
</feature>
<feature type="compositionally biased region" description="Polar residues" evidence="16">
    <location>
        <begin position="39"/>
        <end position="72"/>
    </location>
</feature>
<keyword evidence="4" id="KW-0963">Cytoplasm</keyword>
<dbReference type="KEGG" id="bfo:118426919"/>
<feature type="compositionally biased region" description="Basic and acidic residues" evidence="16">
    <location>
        <begin position="1343"/>
        <end position="1372"/>
    </location>
</feature>
<dbReference type="GeneID" id="118426919"/>
<evidence type="ECO:0000256" key="3">
    <source>
        <dbReference type="ARBA" id="ARBA00004964"/>
    </source>
</evidence>
<feature type="compositionally biased region" description="Polar residues" evidence="16">
    <location>
        <begin position="875"/>
        <end position="884"/>
    </location>
</feature>
<dbReference type="GO" id="GO:0005978">
    <property type="term" value="P:glycogen biosynthetic process"/>
    <property type="evidence" value="ECO:0007669"/>
    <property type="project" value="UniProtKB-KW"/>
</dbReference>
<name>A0A9J7N437_BRAFL</name>
<feature type="compositionally biased region" description="Basic and acidic residues" evidence="16">
    <location>
        <begin position="413"/>
        <end position="454"/>
    </location>
</feature>
<dbReference type="InterPro" id="IPR050587">
    <property type="entry name" value="GNT1/Glycosyltrans_8"/>
</dbReference>
<dbReference type="Proteomes" id="UP000001554">
    <property type="component" value="Chromosome 12"/>
</dbReference>
<comment type="subcellular location">
    <subcellularLocation>
        <location evidence="2">Cytoplasm</location>
    </subcellularLocation>
</comment>
<evidence type="ECO:0000256" key="5">
    <source>
        <dbReference type="ARBA" id="ARBA00022679"/>
    </source>
</evidence>
<feature type="compositionally biased region" description="Polar residues" evidence="16">
    <location>
        <begin position="2300"/>
        <end position="2309"/>
    </location>
</feature>
<feature type="compositionally biased region" description="Polar residues" evidence="16">
    <location>
        <begin position="1553"/>
        <end position="1579"/>
    </location>
</feature>
<evidence type="ECO:0000256" key="13">
    <source>
        <dbReference type="ARBA" id="ARBA00047924"/>
    </source>
</evidence>
<feature type="compositionally biased region" description="Polar residues" evidence="16">
    <location>
        <begin position="146"/>
        <end position="156"/>
    </location>
</feature>
<feature type="compositionally biased region" description="Pro residues" evidence="16">
    <location>
        <begin position="1739"/>
        <end position="1748"/>
    </location>
</feature>
<feature type="compositionally biased region" description="Pro residues" evidence="16">
    <location>
        <begin position="3017"/>
        <end position="3031"/>
    </location>
</feature>
<feature type="compositionally biased region" description="Basic and acidic residues" evidence="16">
    <location>
        <begin position="1836"/>
        <end position="1850"/>
    </location>
</feature>
<feature type="compositionally biased region" description="Acidic residues" evidence="16">
    <location>
        <begin position="2491"/>
        <end position="2503"/>
    </location>
</feature>
<dbReference type="Pfam" id="PF01501">
    <property type="entry name" value="Glyco_transf_8"/>
    <property type="match status" value="1"/>
</dbReference>
<feature type="compositionally biased region" description="Polar residues" evidence="16">
    <location>
        <begin position="213"/>
        <end position="225"/>
    </location>
</feature>
<comment type="function">
    <text evidence="15">Self-glucosylating initiator of glycogen synthesis. It catalyzes the formation of a short alpha (1,4)-glucosyl chain covalently attached via a glucose 1-O-tyrosyl linkage to internal tyrosine residues and these chains act as primers for the elongation reaction catalyzed by glycogen synthase.</text>
</comment>
<feature type="region of interest" description="Disordered" evidence="16">
    <location>
        <begin position="2198"/>
        <end position="2225"/>
    </location>
</feature>
<feature type="compositionally biased region" description="Polar residues" evidence="16">
    <location>
        <begin position="300"/>
        <end position="309"/>
    </location>
</feature>
<feature type="region of interest" description="Disordered" evidence="16">
    <location>
        <begin position="197"/>
        <end position="283"/>
    </location>
</feature>
<reference evidence="18" key="2">
    <citation type="submission" date="2025-08" db="UniProtKB">
        <authorList>
            <consortium name="RefSeq"/>
        </authorList>
    </citation>
    <scope>IDENTIFICATION</scope>
    <source>
        <strain evidence="18">S238N-H82</strain>
        <tissue evidence="18">Testes</tissue>
    </source>
</reference>
<feature type="region of interest" description="Disordered" evidence="16">
    <location>
        <begin position="2257"/>
        <end position="2581"/>
    </location>
</feature>